<dbReference type="Proteomes" id="UP000054736">
    <property type="component" value="Unassembled WGS sequence"/>
</dbReference>
<evidence type="ECO:0000259" key="1">
    <source>
        <dbReference type="Pfam" id="PF03435"/>
    </source>
</evidence>
<dbReference type="RefSeq" id="WP_058496646.1">
    <property type="nucleotide sequence ID" value="NZ_CAAAIU010000001.1"/>
</dbReference>
<dbReference type="InterPro" id="IPR036291">
    <property type="entry name" value="NAD(P)-bd_dom_sf"/>
</dbReference>
<name>A0A0W0SRX6_9GAMM</name>
<organism evidence="2 3">
    <name type="scientific">Legionella drozanskii LLAP-1</name>
    <dbReference type="NCBI Taxonomy" id="1212489"/>
    <lineage>
        <taxon>Bacteria</taxon>
        <taxon>Pseudomonadati</taxon>
        <taxon>Pseudomonadota</taxon>
        <taxon>Gammaproteobacteria</taxon>
        <taxon>Legionellales</taxon>
        <taxon>Legionellaceae</taxon>
        <taxon>Legionella</taxon>
    </lineage>
</organism>
<accession>A0A0W0SRX6</accession>
<protein>
    <submittedName>
        <fullName evidence="2">Saccharopine dehydrogenase</fullName>
    </submittedName>
</protein>
<dbReference type="PANTHER" id="PTHR43796:SF2">
    <property type="entry name" value="CARBOXYNORSPERMIDINE SYNTHASE"/>
    <property type="match status" value="1"/>
</dbReference>
<keyword evidence="3" id="KW-1185">Reference proteome</keyword>
<dbReference type="SUPFAM" id="SSF51735">
    <property type="entry name" value="NAD(P)-binding Rossmann-fold domains"/>
    <property type="match status" value="1"/>
</dbReference>
<dbReference type="InterPro" id="IPR005097">
    <property type="entry name" value="Sacchrp_dh_NADP-bd"/>
</dbReference>
<dbReference type="Gene3D" id="3.40.50.720">
    <property type="entry name" value="NAD(P)-binding Rossmann-like Domain"/>
    <property type="match status" value="1"/>
</dbReference>
<sequence length="373" mass="41923">MELTRVFIVGGYGNFGQYIARALSLNPRIKLIIGGRQIEKAKEFSKQLPTPVEIVYCDIFDHFATVLRNLKPDIVIHTSGPFQTQGYQVAQACLAEGAHYIDLADSRDFVTNISQFHAQALEHKKLICSGASSVPGLSSAIIEHYLPEFKELSSVDYAIATAQLTNQGLATTTGVLSYAGKPFETLINGQFQKIYGWQDLRLLKFWRLNKRFLGNCDIPDLALFPQRYPTLQTLRFQAGLELKFLHVFLFLFSWLVRLRLLPPLNKFASPLLKISHFFNWLGTNNSGFYMLLQGLDPDNRHKTICFEITAQEGDGLYIPCIPAIYLSEQIASGQQIPLGALPCAGLISLDNYLEVMKRLGLKIAIRQTISVDF</sequence>
<reference evidence="2 3" key="1">
    <citation type="submission" date="2015-11" db="EMBL/GenBank/DDBJ databases">
        <title>Genomic analysis of 38 Legionella species identifies large and diverse effector repertoires.</title>
        <authorList>
            <person name="Burstein D."/>
            <person name="Amaro F."/>
            <person name="Zusman T."/>
            <person name="Lifshitz Z."/>
            <person name="Cohen O."/>
            <person name="Gilbert J.A."/>
            <person name="Pupko T."/>
            <person name="Shuman H.A."/>
            <person name="Segal G."/>
        </authorList>
    </citation>
    <scope>NUCLEOTIDE SEQUENCE [LARGE SCALE GENOMIC DNA]</scope>
    <source>
        <strain evidence="2 3">ATCC 700990</strain>
    </source>
</reference>
<dbReference type="PATRIC" id="fig|1212489.4.peg.2520"/>
<proteinExistence type="predicted"/>
<dbReference type="OrthoDB" id="528778at2"/>
<dbReference type="Pfam" id="PF03435">
    <property type="entry name" value="Sacchrp_dh_NADP"/>
    <property type="match status" value="1"/>
</dbReference>
<dbReference type="STRING" id="1212489.Ldro_2387"/>
<feature type="domain" description="Saccharopine dehydrogenase NADP binding" evidence="1">
    <location>
        <begin position="6"/>
        <end position="111"/>
    </location>
</feature>
<dbReference type="AlphaFoldDB" id="A0A0W0SRX6"/>
<dbReference type="PANTHER" id="PTHR43796">
    <property type="entry name" value="CARBOXYNORSPERMIDINE SYNTHASE"/>
    <property type="match status" value="1"/>
</dbReference>
<dbReference type="EMBL" id="LNXY01000027">
    <property type="protein sequence ID" value="KTC86062.1"/>
    <property type="molecule type" value="Genomic_DNA"/>
</dbReference>
<evidence type="ECO:0000313" key="2">
    <source>
        <dbReference type="EMBL" id="KTC86062.1"/>
    </source>
</evidence>
<evidence type="ECO:0000313" key="3">
    <source>
        <dbReference type="Proteomes" id="UP000054736"/>
    </source>
</evidence>
<gene>
    <name evidence="2" type="ORF">Ldro_2387</name>
</gene>
<comment type="caution">
    <text evidence="2">The sequence shown here is derived from an EMBL/GenBank/DDBJ whole genome shotgun (WGS) entry which is preliminary data.</text>
</comment>